<evidence type="ECO:0000256" key="1">
    <source>
        <dbReference type="ARBA" id="ARBA00008542"/>
    </source>
</evidence>
<sequence>MTDLNGLKIAILVTDGFEQVELTEPRKALDDAGAETFIVSPKDKQVRGWKFTEWGDQLPVDIPLDGAKPDQFDALLLPGGVINPDELRIDQQAVAFVKAFFDAGKPVASICHGPWTLIEAGAAGGRRLTSWPSLKTDLKNAGADWVDEEAVVDGVLVTSRKPDDIPAFNREFIKVLSTGGSSRQAATE</sequence>
<dbReference type="PANTHER" id="PTHR42733">
    <property type="entry name" value="DJ-1 PROTEIN"/>
    <property type="match status" value="1"/>
</dbReference>
<dbReference type="SUPFAM" id="SSF52317">
    <property type="entry name" value="Class I glutamine amidotransferase-like"/>
    <property type="match status" value="1"/>
</dbReference>
<reference evidence="3 4" key="1">
    <citation type="submission" date="2020-02" db="EMBL/GenBank/DDBJ databases">
        <authorList>
            <person name="Khan S.A."/>
            <person name="Jeon C.O."/>
            <person name="Chun B.H."/>
        </authorList>
    </citation>
    <scope>NUCLEOTIDE SEQUENCE [LARGE SCALE GENOMIC DNA]</scope>
    <source>
        <strain evidence="3 4">H239</strain>
    </source>
</reference>
<accession>A0A6M1SVR5</accession>
<name>A0A6M1SVR5_9HYPH</name>
<evidence type="ECO:0000259" key="2">
    <source>
        <dbReference type="Pfam" id="PF01965"/>
    </source>
</evidence>
<keyword evidence="3" id="KW-0808">Transferase</keyword>
<dbReference type="Pfam" id="PF01965">
    <property type="entry name" value="DJ-1_PfpI"/>
    <property type="match status" value="1"/>
</dbReference>
<dbReference type="InterPro" id="IPR029062">
    <property type="entry name" value="Class_I_gatase-like"/>
</dbReference>
<dbReference type="Proteomes" id="UP000474802">
    <property type="component" value="Unassembled WGS sequence"/>
</dbReference>
<dbReference type="InterPro" id="IPR006286">
    <property type="entry name" value="C56_PfpI-like"/>
</dbReference>
<dbReference type="EMBL" id="JAALFG010000001">
    <property type="protein sequence ID" value="NGP17011.1"/>
    <property type="molecule type" value="Genomic_DNA"/>
</dbReference>
<feature type="domain" description="DJ-1/PfpI" evidence="2">
    <location>
        <begin position="8"/>
        <end position="174"/>
    </location>
</feature>
<keyword evidence="4" id="KW-1185">Reference proteome</keyword>
<dbReference type="AlphaFoldDB" id="A0A6M1SVR5"/>
<organism evidence="3 4">
    <name type="scientific">Devosia aurantiaca</name>
    <dbReference type="NCBI Taxonomy" id="2714858"/>
    <lineage>
        <taxon>Bacteria</taxon>
        <taxon>Pseudomonadati</taxon>
        <taxon>Pseudomonadota</taxon>
        <taxon>Alphaproteobacteria</taxon>
        <taxon>Hyphomicrobiales</taxon>
        <taxon>Devosiaceae</taxon>
        <taxon>Devosia</taxon>
    </lineage>
</organism>
<dbReference type="NCBIfam" id="TIGR01382">
    <property type="entry name" value="PfpI"/>
    <property type="match status" value="1"/>
</dbReference>
<dbReference type="InterPro" id="IPR002818">
    <property type="entry name" value="DJ-1/PfpI"/>
</dbReference>
<dbReference type="Gene3D" id="3.40.50.880">
    <property type="match status" value="1"/>
</dbReference>
<reference evidence="3 4" key="2">
    <citation type="submission" date="2020-03" db="EMBL/GenBank/DDBJ databases">
        <title>Devosia chinhatensis sp. nov., isolated from a hexachlorocyclohexane (HCH) dump site in India.</title>
        <authorList>
            <person name="Kumar M."/>
            <person name="Lal R."/>
        </authorList>
    </citation>
    <scope>NUCLEOTIDE SEQUENCE [LARGE SCALE GENOMIC DNA]</scope>
    <source>
        <strain evidence="3 4">H239</strain>
    </source>
</reference>
<evidence type="ECO:0000313" key="4">
    <source>
        <dbReference type="Proteomes" id="UP000474802"/>
    </source>
</evidence>
<protein>
    <submittedName>
        <fullName evidence="3">Type 1 glutamine amidotransferase</fullName>
    </submittedName>
</protein>
<dbReference type="RefSeq" id="WP_164533235.1">
    <property type="nucleotide sequence ID" value="NZ_JAALFG010000001.1"/>
</dbReference>
<comment type="similarity">
    <text evidence="1">Belongs to the peptidase C56 family.</text>
</comment>
<dbReference type="PROSITE" id="PS51276">
    <property type="entry name" value="PEPTIDASE_C56_PFPI"/>
    <property type="match status" value="1"/>
</dbReference>
<dbReference type="CDD" id="cd03134">
    <property type="entry name" value="GATase1_PfpI_like"/>
    <property type="match status" value="1"/>
</dbReference>
<keyword evidence="3" id="KW-0315">Glutamine amidotransferase</keyword>
<dbReference type="PANTHER" id="PTHR42733:SF12">
    <property type="entry name" value="PROTEINASE"/>
    <property type="match status" value="1"/>
</dbReference>
<dbReference type="GO" id="GO:0016740">
    <property type="term" value="F:transferase activity"/>
    <property type="evidence" value="ECO:0007669"/>
    <property type="project" value="UniProtKB-KW"/>
</dbReference>
<proteinExistence type="inferred from homology"/>
<comment type="caution">
    <text evidence="3">The sequence shown here is derived from an EMBL/GenBank/DDBJ whole genome shotgun (WGS) entry which is preliminary data.</text>
</comment>
<evidence type="ECO:0000313" key="3">
    <source>
        <dbReference type="EMBL" id="NGP17011.1"/>
    </source>
</evidence>
<gene>
    <name evidence="3" type="ORF">G5575_04285</name>
</gene>